<name>A0A8S0WMN1_CYCAE</name>
<dbReference type="Proteomes" id="UP000467700">
    <property type="component" value="Unassembled WGS sequence"/>
</dbReference>
<sequence length="424" mass="48427">MVDLPFDIIELIIDALAAQNDKETLRNFATVSSTFVVRCQKHLFRTVNLGERCIPGKEFYRRFFRLISQRRKFCTYVEDLRLVDTYIWDKEKDKNWGWLTEEESICDLLDLLPNLRAFSLTFNIGHPTWVSLRQCIRHALMQVAKRPAVESFTLARIKDFPPSLLVSLATVKHLRLDDVHVHAAYLTHSLGVALEFATLSPTIETLVLKAPSAATLHVLHNVLMLHRTPTLKTLWLAVLDQQDAQLMTELWTLMQWAAESLTCLEWRPATRTQDSVLRPPRPIDFSVLKFLQTFHFLVNFHAKPALSSPPRSHYLFSDLISILRELGTPSAAHFSPSTYQHSLTNLVIECMFLNAVELVGCASDWSSLDATLCSEPFSNLRRVVFRAGQKVAPSLRTAAKMILMEQLPVARGRGVRIVYYENLS</sequence>
<evidence type="ECO:0000313" key="2">
    <source>
        <dbReference type="Proteomes" id="UP000467700"/>
    </source>
</evidence>
<organism evidence="1 2">
    <name type="scientific">Cyclocybe aegerita</name>
    <name type="common">Black poplar mushroom</name>
    <name type="synonym">Agrocybe aegerita</name>
    <dbReference type="NCBI Taxonomy" id="1973307"/>
    <lineage>
        <taxon>Eukaryota</taxon>
        <taxon>Fungi</taxon>
        <taxon>Dikarya</taxon>
        <taxon>Basidiomycota</taxon>
        <taxon>Agaricomycotina</taxon>
        <taxon>Agaricomycetes</taxon>
        <taxon>Agaricomycetidae</taxon>
        <taxon>Agaricales</taxon>
        <taxon>Agaricineae</taxon>
        <taxon>Bolbitiaceae</taxon>
        <taxon>Cyclocybe</taxon>
    </lineage>
</organism>
<protein>
    <submittedName>
        <fullName evidence="1">Uncharacterized protein</fullName>
    </submittedName>
</protein>
<dbReference type="OrthoDB" id="3022813at2759"/>
<accession>A0A8S0WMN1</accession>
<evidence type="ECO:0000313" key="1">
    <source>
        <dbReference type="EMBL" id="CAA7261052.1"/>
    </source>
</evidence>
<keyword evidence="2" id="KW-1185">Reference proteome</keyword>
<proteinExistence type="predicted"/>
<dbReference type="EMBL" id="CACVBS010000031">
    <property type="protein sequence ID" value="CAA7261052.1"/>
    <property type="molecule type" value="Genomic_DNA"/>
</dbReference>
<gene>
    <name evidence="1" type="ORF">AAE3_LOCUS3214</name>
</gene>
<comment type="caution">
    <text evidence="1">The sequence shown here is derived from an EMBL/GenBank/DDBJ whole genome shotgun (WGS) entry which is preliminary data.</text>
</comment>
<reference evidence="1 2" key="1">
    <citation type="submission" date="2020-01" db="EMBL/GenBank/DDBJ databases">
        <authorList>
            <person name="Gupta K D."/>
        </authorList>
    </citation>
    <scope>NUCLEOTIDE SEQUENCE [LARGE SCALE GENOMIC DNA]</scope>
</reference>
<dbReference type="AlphaFoldDB" id="A0A8S0WMN1"/>